<accession>A0ABV0XQ44</accession>
<keyword evidence="3" id="KW-1185">Reference proteome</keyword>
<sequence length="117" mass="13563">MRVQSESSPDETLWIWLKGYMPLNVLICFSLFACIFYLILHQPHVQHLQNEACLDWPKYLCNLNIASCLIKTPSIVFRQFYILCHSSDVLSVPEKSQGGFWAEWLGFKLKLKLPACV</sequence>
<evidence type="ECO:0000313" key="2">
    <source>
        <dbReference type="EMBL" id="MEQ2283537.1"/>
    </source>
</evidence>
<keyword evidence="1" id="KW-0472">Membrane</keyword>
<organism evidence="2 3">
    <name type="scientific">Ameca splendens</name>
    <dbReference type="NCBI Taxonomy" id="208324"/>
    <lineage>
        <taxon>Eukaryota</taxon>
        <taxon>Metazoa</taxon>
        <taxon>Chordata</taxon>
        <taxon>Craniata</taxon>
        <taxon>Vertebrata</taxon>
        <taxon>Euteleostomi</taxon>
        <taxon>Actinopterygii</taxon>
        <taxon>Neopterygii</taxon>
        <taxon>Teleostei</taxon>
        <taxon>Neoteleostei</taxon>
        <taxon>Acanthomorphata</taxon>
        <taxon>Ovalentaria</taxon>
        <taxon>Atherinomorphae</taxon>
        <taxon>Cyprinodontiformes</taxon>
        <taxon>Goodeidae</taxon>
        <taxon>Ameca</taxon>
    </lineage>
</organism>
<evidence type="ECO:0000256" key="1">
    <source>
        <dbReference type="SAM" id="Phobius"/>
    </source>
</evidence>
<dbReference type="EMBL" id="JAHRIP010010177">
    <property type="protein sequence ID" value="MEQ2283537.1"/>
    <property type="molecule type" value="Genomic_DNA"/>
</dbReference>
<reference evidence="2 3" key="1">
    <citation type="submission" date="2021-06" db="EMBL/GenBank/DDBJ databases">
        <authorList>
            <person name="Palmer J.M."/>
        </authorList>
    </citation>
    <scope>NUCLEOTIDE SEQUENCE [LARGE SCALE GENOMIC DNA]</scope>
    <source>
        <strain evidence="2 3">AS_MEX2019</strain>
        <tissue evidence="2">Muscle</tissue>
    </source>
</reference>
<protein>
    <submittedName>
        <fullName evidence="2">Uncharacterized protein</fullName>
    </submittedName>
</protein>
<proteinExistence type="predicted"/>
<name>A0ABV0XQ44_9TELE</name>
<gene>
    <name evidence="2" type="ORF">AMECASPLE_012357</name>
</gene>
<feature type="transmembrane region" description="Helical" evidence="1">
    <location>
        <begin position="20"/>
        <end position="40"/>
    </location>
</feature>
<keyword evidence="1" id="KW-1133">Transmembrane helix</keyword>
<evidence type="ECO:0000313" key="3">
    <source>
        <dbReference type="Proteomes" id="UP001469553"/>
    </source>
</evidence>
<dbReference type="Proteomes" id="UP001469553">
    <property type="component" value="Unassembled WGS sequence"/>
</dbReference>
<comment type="caution">
    <text evidence="2">The sequence shown here is derived from an EMBL/GenBank/DDBJ whole genome shotgun (WGS) entry which is preliminary data.</text>
</comment>
<keyword evidence="1" id="KW-0812">Transmembrane</keyword>
<dbReference type="PROSITE" id="PS51257">
    <property type="entry name" value="PROKAR_LIPOPROTEIN"/>
    <property type="match status" value="1"/>
</dbReference>